<sequence>MKDSKKISDYFNIVFIEQISSIFIHLPDIIYQYRHILTFTRHSLSISIHFIPPHIYKEVYIQSHTPDYYKSTP</sequence>
<gene>
    <name evidence="1" type="ORF">CcNV_046</name>
</gene>
<proteinExistence type="predicted"/>
<organism evidence="1 2">
    <name type="scientific">Crangon crangon nudivirus</name>
    <dbReference type="NCBI Taxonomy" id="2880838"/>
    <lineage>
        <taxon>Viruses</taxon>
        <taxon>Viruses incertae sedis</taxon>
        <taxon>Naldaviricetes</taxon>
        <taxon>Lefavirales</taxon>
        <taxon>Nudiviridae</taxon>
        <taxon>Gammanudivirus</taxon>
        <taxon>Gammanudivirus cracrangonis</taxon>
    </lineage>
</organism>
<dbReference type="Proteomes" id="UP000831195">
    <property type="component" value="Segment"/>
</dbReference>
<protein>
    <submittedName>
        <fullName evidence="1">Uncharacterized protein</fullName>
    </submittedName>
</protein>
<dbReference type="EMBL" id="MZ311577">
    <property type="protein sequence ID" value="UBZ25530.1"/>
    <property type="molecule type" value="Genomic_DNA"/>
</dbReference>
<name>A0AAE9BZV3_9VIRU</name>
<reference evidence="1" key="1">
    <citation type="journal article" date="2021" name="Viruses">
        <title>Identification and Full Characterisation of Two Novel Crustacean Infecting Members of the Family Nudiviridae Provides Support for Two Subfamilies.</title>
        <authorList>
            <person name="Bateman K.S."/>
            <person name="Kerr R."/>
            <person name="Stentiford G.D."/>
            <person name="Bean T.P."/>
            <person name="Hooper C."/>
            <person name="Van Eynde B."/>
            <person name="Delbare D."/>
            <person name="Bojko J."/>
            <person name="Christiaens O."/>
            <person name="Taning C.N.T."/>
            <person name="Smagghe G."/>
            <person name="van Oers M.M."/>
            <person name="van Aerle R."/>
        </authorList>
    </citation>
    <scope>NUCLEOTIDE SEQUENCE</scope>
    <source>
        <strain evidence="1">AN1</strain>
    </source>
</reference>
<keyword evidence="2" id="KW-1185">Reference proteome</keyword>
<evidence type="ECO:0000313" key="1">
    <source>
        <dbReference type="EMBL" id="UBZ25530.1"/>
    </source>
</evidence>
<accession>A0AAE9BZV3</accession>
<evidence type="ECO:0000313" key="2">
    <source>
        <dbReference type="Proteomes" id="UP000831195"/>
    </source>
</evidence>